<dbReference type="EC" id="6.3.4.2" evidence="3"/>
<evidence type="ECO:0000256" key="12">
    <source>
        <dbReference type="ARBA" id="ARBA00070745"/>
    </source>
</evidence>
<evidence type="ECO:0000256" key="5">
    <source>
        <dbReference type="ARBA" id="ARBA00022723"/>
    </source>
</evidence>
<evidence type="ECO:0000259" key="16">
    <source>
        <dbReference type="Pfam" id="PF00117"/>
    </source>
</evidence>
<dbReference type="Gene3D" id="3.40.50.300">
    <property type="entry name" value="P-loop containing nucleotide triphosphate hydrolases"/>
    <property type="match status" value="1"/>
</dbReference>
<dbReference type="InterPro" id="IPR017926">
    <property type="entry name" value="GATASE"/>
</dbReference>
<keyword evidence="4" id="KW-0436">Ligase</keyword>
<evidence type="ECO:0000256" key="10">
    <source>
        <dbReference type="ARBA" id="ARBA00022975"/>
    </source>
</evidence>
<evidence type="ECO:0000256" key="9">
    <source>
        <dbReference type="ARBA" id="ARBA00022962"/>
    </source>
</evidence>
<dbReference type="NCBIfam" id="NF003792">
    <property type="entry name" value="PRK05380.1"/>
    <property type="match status" value="1"/>
</dbReference>
<dbReference type="SUPFAM" id="SSF52317">
    <property type="entry name" value="Class I glutamine amidotransferase-like"/>
    <property type="match status" value="1"/>
</dbReference>
<dbReference type="Pfam" id="PF00117">
    <property type="entry name" value="GATase"/>
    <property type="match status" value="1"/>
</dbReference>
<proteinExistence type="inferred from homology"/>
<dbReference type="PROSITE" id="PS51273">
    <property type="entry name" value="GATASE_TYPE_1"/>
    <property type="match status" value="1"/>
</dbReference>
<evidence type="ECO:0000313" key="19">
    <source>
        <dbReference type="Proteomes" id="UP000231263"/>
    </source>
</evidence>
<feature type="domain" description="CTP synthase N-terminal" evidence="17">
    <location>
        <begin position="4"/>
        <end position="266"/>
    </location>
</feature>
<dbReference type="InterPro" id="IPR017456">
    <property type="entry name" value="CTP_synthase_N"/>
</dbReference>
<organism evidence="18 19">
    <name type="scientific">Candidatus Uhrbacteria bacterium CG_4_9_14_3_um_filter_41_35</name>
    <dbReference type="NCBI Taxonomy" id="1975034"/>
    <lineage>
        <taxon>Bacteria</taxon>
        <taxon>Candidatus Uhriibacteriota</taxon>
    </lineage>
</organism>
<dbReference type="GO" id="GO:0003883">
    <property type="term" value="F:CTP synthase activity"/>
    <property type="evidence" value="ECO:0007669"/>
    <property type="project" value="UniProtKB-EC"/>
</dbReference>
<comment type="pathway">
    <text evidence="1">Pyrimidine metabolism; CTP biosynthesis via de novo pathway; CTP from UDP: step 2/2.</text>
</comment>
<gene>
    <name evidence="18" type="ORF">CO173_04845</name>
</gene>
<dbReference type="GO" id="GO:0044210">
    <property type="term" value="P:'de novo' CTP biosynthetic process"/>
    <property type="evidence" value="ECO:0007669"/>
    <property type="project" value="UniProtKB-UniPathway"/>
</dbReference>
<protein>
    <recommendedName>
        <fullName evidence="12">CTP synthase</fullName>
        <ecNumber evidence="3">6.3.4.2</ecNumber>
    </recommendedName>
    <alternativeName>
        <fullName evidence="14">Cytidine 5'-triphosphate synthase</fullName>
    </alternativeName>
    <alternativeName>
        <fullName evidence="15">Cytidine triphosphate synthetase</fullName>
    </alternativeName>
    <alternativeName>
        <fullName evidence="13">UTP--ammonia ligase</fullName>
    </alternativeName>
</protein>
<evidence type="ECO:0000256" key="14">
    <source>
        <dbReference type="ARBA" id="ARBA00079941"/>
    </source>
</evidence>
<dbReference type="GO" id="GO:0097268">
    <property type="term" value="C:cytoophidium"/>
    <property type="evidence" value="ECO:0007669"/>
    <property type="project" value="UniProtKB-ARBA"/>
</dbReference>
<comment type="catalytic activity">
    <reaction evidence="11">
        <text>UTP + L-glutamine + ATP + H2O = CTP + L-glutamate + ADP + phosphate + 2 H(+)</text>
        <dbReference type="Rhea" id="RHEA:26426"/>
        <dbReference type="ChEBI" id="CHEBI:15377"/>
        <dbReference type="ChEBI" id="CHEBI:15378"/>
        <dbReference type="ChEBI" id="CHEBI:29985"/>
        <dbReference type="ChEBI" id="CHEBI:30616"/>
        <dbReference type="ChEBI" id="CHEBI:37563"/>
        <dbReference type="ChEBI" id="CHEBI:43474"/>
        <dbReference type="ChEBI" id="CHEBI:46398"/>
        <dbReference type="ChEBI" id="CHEBI:58359"/>
        <dbReference type="ChEBI" id="CHEBI:456216"/>
        <dbReference type="EC" id="6.3.4.2"/>
    </reaction>
</comment>
<sequence length="542" mass="60708">MRTKYIFVVGGVMSGVGKGTTSAALGLTLKAKGYNVTAIKIDPYVNIDAGTMNPVEHGEVFVTVDGDETDQDIGTYERYLDIDITKLNYMTTGRVYQSVIERERNMEYKGKCVEVVPHVPEEIIFRIERAADKAKADIAIIEVGGTVGEYQNILFLEAARIMKVTDPDNVRFVLVTYLPVPPSIGEMKTKPSQYAVRTLNSAGIQPDFIVGRSVIQMDQPRKEKIAHFCSVPWSRIIGAPDVASIYDIPEMFEEQGFATKVLDSFGLEAKQNDLNDWLNFNKKVHEAKDTVKIGVIGKYFSTGNFTISDAYISVLEAIKHAAAYEGVKAEVSWLNSEEYEAYPENLKELSDYDGIIIPGGFGSRGIDGKIKVIEYIRKNQIPYLGLCYGMQCAVIEYARNVLGWDDAHTTEINENTAHPVIHTMAGQDLNIRENKLGGTLRLGAFPCQVKDKTFSRTAYKTSTISERHRHRFEFNNAYRAELEQAGLVIAGTSPDNRLVEIIEIKNHPFFVGVQFHPEFQSRPLRPHPLFKGLIKAAKRMKD</sequence>
<dbReference type="Pfam" id="PF06418">
    <property type="entry name" value="CTP_synth_N"/>
    <property type="match status" value="1"/>
</dbReference>
<evidence type="ECO:0000256" key="3">
    <source>
        <dbReference type="ARBA" id="ARBA00012291"/>
    </source>
</evidence>
<dbReference type="GO" id="GO:0019856">
    <property type="term" value="P:pyrimidine nucleobase biosynthetic process"/>
    <property type="evidence" value="ECO:0007669"/>
    <property type="project" value="TreeGrafter"/>
</dbReference>
<evidence type="ECO:0000256" key="13">
    <source>
        <dbReference type="ARBA" id="ARBA00075170"/>
    </source>
</evidence>
<keyword evidence="9" id="KW-0315">Glutamine amidotransferase</keyword>
<dbReference type="FunFam" id="3.40.50.300:FF:000009">
    <property type="entry name" value="CTP synthase"/>
    <property type="match status" value="1"/>
</dbReference>
<keyword evidence="10" id="KW-0665">Pyrimidine biosynthesis</keyword>
<comment type="similarity">
    <text evidence="2">Belongs to the CTP synthase family.</text>
</comment>
<evidence type="ECO:0000256" key="4">
    <source>
        <dbReference type="ARBA" id="ARBA00022598"/>
    </source>
</evidence>
<evidence type="ECO:0000256" key="7">
    <source>
        <dbReference type="ARBA" id="ARBA00022840"/>
    </source>
</evidence>
<keyword evidence="8" id="KW-0460">Magnesium</keyword>
<dbReference type="Proteomes" id="UP000231263">
    <property type="component" value="Unassembled WGS sequence"/>
</dbReference>
<dbReference type="SUPFAM" id="SSF52540">
    <property type="entry name" value="P-loop containing nucleoside triphosphate hydrolases"/>
    <property type="match status" value="1"/>
</dbReference>
<dbReference type="PANTHER" id="PTHR11550">
    <property type="entry name" value="CTP SYNTHASE"/>
    <property type="match status" value="1"/>
</dbReference>
<dbReference type="InterPro" id="IPR027417">
    <property type="entry name" value="P-loop_NTPase"/>
</dbReference>
<evidence type="ECO:0000256" key="6">
    <source>
        <dbReference type="ARBA" id="ARBA00022741"/>
    </source>
</evidence>
<dbReference type="UniPathway" id="UPA00159">
    <property type="reaction ID" value="UER00277"/>
</dbReference>
<dbReference type="Gene3D" id="3.40.50.880">
    <property type="match status" value="1"/>
</dbReference>
<dbReference type="NCBIfam" id="TIGR00337">
    <property type="entry name" value="PyrG"/>
    <property type="match status" value="1"/>
</dbReference>
<keyword evidence="7" id="KW-0067">ATP-binding</keyword>
<evidence type="ECO:0000256" key="8">
    <source>
        <dbReference type="ARBA" id="ARBA00022842"/>
    </source>
</evidence>
<dbReference type="GO" id="GO:0046872">
    <property type="term" value="F:metal ion binding"/>
    <property type="evidence" value="ECO:0007669"/>
    <property type="project" value="UniProtKB-KW"/>
</dbReference>
<dbReference type="FunFam" id="3.40.50.880:FF:000002">
    <property type="entry name" value="CTP synthase"/>
    <property type="match status" value="1"/>
</dbReference>
<evidence type="ECO:0000256" key="11">
    <source>
        <dbReference type="ARBA" id="ARBA00047781"/>
    </source>
</evidence>
<evidence type="ECO:0000313" key="18">
    <source>
        <dbReference type="EMBL" id="PJA45750.1"/>
    </source>
</evidence>
<dbReference type="GO" id="GO:0042802">
    <property type="term" value="F:identical protein binding"/>
    <property type="evidence" value="ECO:0007669"/>
    <property type="project" value="TreeGrafter"/>
</dbReference>
<name>A0A2M7XCZ1_9BACT</name>
<dbReference type="InterPro" id="IPR004468">
    <property type="entry name" value="CTP_synthase"/>
</dbReference>
<evidence type="ECO:0000256" key="1">
    <source>
        <dbReference type="ARBA" id="ARBA00005171"/>
    </source>
</evidence>
<evidence type="ECO:0000256" key="2">
    <source>
        <dbReference type="ARBA" id="ARBA00007533"/>
    </source>
</evidence>
<keyword evidence="6" id="KW-0547">Nucleotide-binding</keyword>
<reference evidence="19" key="1">
    <citation type="submission" date="2017-09" db="EMBL/GenBank/DDBJ databases">
        <title>Depth-based differentiation of microbial function through sediment-hosted aquifers and enrichment of novel symbionts in the deep terrestrial subsurface.</title>
        <authorList>
            <person name="Probst A.J."/>
            <person name="Ladd B."/>
            <person name="Jarett J.K."/>
            <person name="Geller-Mcgrath D.E."/>
            <person name="Sieber C.M.K."/>
            <person name="Emerson J.B."/>
            <person name="Anantharaman K."/>
            <person name="Thomas B.C."/>
            <person name="Malmstrom R."/>
            <person name="Stieglmeier M."/>
            <person name="Klingl A."/>
            <person name="Woyke T."/>
            <person name="Ryan C.M."/>
            <person name="Banfield J.F."/>
        </authorList>
    </citation>
    <scope>NUCLEOTIDE SEQUENCE [LARGE SCALE GENOMIC DNA]</scope>
</reference>
<dbReference type="InterPro" id="IPR033828">
    <property type="entry name" value="GATase1_CTP_Synthase"/>
</dbReference>
<dbReference type="CDD" id="cd01746">
    <property type="entry name" value="GATase1_CTP_Synthase"/>
    <property type="match status" value="1"/>
</dbReference>
<comment type="caution">
    <text evidence="18">The sequence shown here is derived from an EMBL/GenBank/DDBJ whole genome shotgun (WGS) entry which is preliminary data.</text>
</comment>
<evidence type="ECO:0000259" key="17">
    <source>
        <dbReference type="Pfam" id="PF06418"/>
    </source>
</evidence>
<dbReference type="PANTHER" id="PTHR11550:SF0">
    <property type="entry name" value="CTP SYNTHASE-RELATED"/>
    <property type="match status" value="1"/>
</dbReference>
<accession>A0A2M7XCZ1</accession>
<dbReference type="InterPro" id="IPR029062">
    <property type="entry name" value="Class_I_gatase-like"/>
</dbReference>
<keyword evidence="5" id="KW-0479">Metal-binding</keyword>
<feature type="domain" description="Glutamine amidotransferase" evidence="16">
    <location>
        <begin position="307"/>
        <end position="535"/>
    </location>
</feature>
<evidence type="ECO:0000256" key="15">
    <source>
        <dbReference type="ARBA" id="ARBA00083191"/>
    </source>
</evidence>
<dbReference type="AlphaFoldDB" id="A0A2M7XCZ1"/>
<dbReference type="GO" id="GO:0005524">
    <property type="term" value="F:ATP binding"/>
    <property type="evidence" value="ECO:0007669"/>
    <property type="project" value="UniProtKB-KW"/>
</dbReference>
<dbReference type="EMBL" id="PFWT01000026">
    <property type="protein sequence ID" value="PJA45750.1"/>
    <property type="molecule type" value="Genomic_DNA"/>
</dbReference>